<dbReference type="PANTHER" id="PTHR38049">
    <property type="entry name" value="RICIN B LECTIN DOMAIN-CONTAINING PROTEIN"/>
    <property type="match status" value="1"/>
</dbReference>
<name>A0A3M7AVG4_HORWE</name>
<evidence type="ECO:0000313" key="1">
    <source>
        <dbReference type="EMBL" id="RMY31506.1"/>
    </source>
</evidence>
<gene>
    <name evidence="1" type="ORF">D0865_14982</name>
</gene>
<dbReference type="Proteomes" id="UP000270230">
    <property type="component" value="Unassembled WGS sequence"/>
</dbReference>
<dbReference type="VEuPathDB" id="FungiDB:BTJ68_06746"/>
<dbReference type="PANTHER" id="PTHR38049:SF1">
    <property type="entry name" value="PROTEIN KINASE DOMAIN-CONTAINING PROTEIN"/>
    <property type="match status" value="1"/>
</dbReference>
<accession>A0A3M7AVG4</accession>
<dbReference type="OrthoDB" id="3928002at2759"/>
<comment type="caution">
    <text evidence="1">The sequence shown here is derived from an EMBL/GenBank/DDBJ whole genome shotgun (WGS) entry which is preliminary data.</text>
</comment>
<dbReference type="AlphaFoldDB" id="A0A3M7AVG4"/>
<sequence length="115" mass="13136">PPLLNWVFIDSETLELKYSNRSGSLPHHVGSFDWTGEEDGSSITFDEWEGFVALEERPGEWAVYFDLNDDGLKAQKKGRKTVEISLVRRIITGQEVSKWGFKEEGNIGFKKTREA</sequence>
<reference evidence="1 2" key="1">
    <citation type="journal article" date="2018" name="BMC Genomics">
        <title>Genomic evidence for intraspecific hybridization in a clonal and extremely halotolerant yeast.</title>
        <authorList>
            <person name="Gostincar C."/>
            <person name="Stajich J.E."/>
            <person name="Zupancic J."/>
            <person name="Zalar P."/>
            <person name="Gunde-Cimerman N."/>
        </authorList>
    </citation>
    <scope>NUCLEOTIDE SEQUENCE [LARGE SCALE GENOMIC DNA]</scope>
    <source>
        <strain evidence="1 2">EXF-151</strain>
    </source>
</reference>
<protein>
    <submittedName>
        <fullName evidence="1">Uncharacterized protein</fullName>
    </submittedName>
</protein>
<organism evidence="1 2">
    <name type="scientific">Hortaea werneckii</name>
    <name type="common">Black yeast</name>
    <name type="synonym">Cladosporium werneckii</name>
    <dbReference type="NCBI Taxonomy" id="91943"/>
    <lineage>
        <taxon>Eukaryota</taxon>
        <taxon>Fungi</taxon>
        <taxon>Dikarya</taxon>
        <taxon>Ascomycota</taxon>
        <taxon>Pezizomycotina</taxon>
        <taxon>Dothideomycetes</taxon>
        <taxon>Dothideomycetidae</taxon>
        <taxon>Mycosphaerellales</taxon>
        <taxon>Teratosphaeriaceae</taxon>
        <taxon>Hortaea</taxon>
    </lineage>
</organism>
<proteinExistence type="predicted"/>
<dbReference type="EMBL" id="QWIN01002307">
    <property type="protein sequence ID" value="RMY31506.1"/>
    <property type="molecule type" value="Genomic_DNA"/>
</dbReference>
<feature type="non-terminal residue" evidence="1">
    <location>
        <position position="1"/>
    </location>
</feature>
<evidence type="ECO:0000313" key="2">
    <source>
        <dbReference type="Proteomes" id="UP000270230"/>
    </source>
</evidence>